<dbReference type="InterPro" id="IPR005467">
    <property type="entry name" value="His_kinase_dom"/>
</dbReference>
<name>A0A2Z6DVA1_HYDTE</name>
<dbReference type="PRINTS" id="PR00344">
    <property type="entry name" value="BCTRLSENSOR"/>
</dbReference>
<dbReference type="FunFam" id="1.10.287.130:FF:000001">
    <property type="entry name" value="Two-component sensor histidine kinase"/>
    <property type="match status" value="1"/>
</dbReference>
<evidence type="ECO:0000259" key="9">
    <source>
        <dbReference type="PROSITE" id="PS50109"/>
    </source>
</evidence>
<dbReference type="GO" id="GO:0000155">
    <property type="term" value="F:phosphorelay sensor kinase activity"/>
    <property type="evidence" value="ECO:0007669"/>
    <property type="project" value="InterPro"/>
</dbReference>
<dbReference type="EMBL" id="AP018558">
    <property type="protein sequence ID" value="BBD76366.1"/>
    <property type="molecule type" value="Genomic_DNA"/>
</dbReference>
<keyword evidence="8" id="KW-1133">Transmembrane helix</keyword>
<dbReference type="InterPro" id="IPR004358">
    <property type="entry name" value="Sig_transdc_His_kin-like_C"/>
</dbReference>
<dbReference type="RefSeq" id="WP_119334218.1">
    <property type="nucleotide sequence ID" value="NZ_AP018558.1"/>
</dbReference>
<dbReference type="OrthoDB" id="5288098at2"/>
<dbReference type="InterPro" id="IPR050351">
    <property type="entry name" value="BphY/WalK/GraS-like"/>
</dbReference>
<organism evidence="10 11">
    <name type="scientific">Hydrogenophilus thermoluteolus</name>
    <name type="common">Pseudomonas hydrogenothermophila</name>
    <dbReference type="NCBI Taxonomy" id="297"/>
    <lineage>
        <taxon>Bacteria</taxon>
        <taxon>Pseudomonadati</taxon>
        <taxon>Pseudomonadota</taxon>
        <taxon>Hydrogenophilia</taxon>
        <taxon>Hydrogenophilales</taxon>
        <taxon>Hydrogenophilaceae</taxon>
        <taxon>Hydrogenophilus</taxon>
    </lineage>
</organism>
<proteinExistence type="predicted"/>
<dbReference type="GO" id="GO:0005886">
    <property type="term" value="C:plasma membrane"/>
    <property type="evidence" value="ECO:0007669"/>
    <property type="project" value="TreeGrafter"/>
</dbReference>
<keyword evidence="11" id="KW-1185">Reference proteome</keyword>
<dbReference type="Pfam" id="PF02518">
    <property type="entry name" value="HATPase_c"/>
    <property type="match status" value="1"/>
</dbReference>
<gene>
    <name evidence="10" type="ORF">HPTL_0096</name>
</gene>
<dbReference type="GO" id="GO:0004721">
    <property type="term" value="F:phosphoprotein phosphatase activity"/>
    <property type="evidence" value="ECO:0007669"/>
    <property type="project" value="TreeGrafter"/>
</dbReference>
<protein>
    <recommendedName>
        <fullName evidence="2">histidine kinase</fullName>
        <ecNumber evidence="2">2.7.13.3</ecNumber>
    </recommendedName>
</protein>
<dbReference type="Proteomes" id="UP000262004">
    <property type="component" value="Chromosome"/>
</dbReference>
<accession>A0A2Z6DVA1</accession>
<evidence type="ECO:0000256" key="2">
    <source>
        <dbReference type="ARBA" id="ARBA00012438"/>
    </source>
</evidence>
<evidence type="ECO:0000256" key="8">
    <source>
        <dbReference type="SAM" id="Phobius"/>
    </source>
</evidence>
<dbReference type="SUPFAM" id="SSF55874">
    <property type="entry name" value="ATPase domain of HSP90 chaperone/DNA topoisomerase II/histidine kinase"/>
    <property type="match status" value="1"/>
</dbReference>
<dbReference type="AlphaFoldDB" id="A0A2Z6DVA1"/>
<keyword evidence="3" id="KW-0597">Phosphoprotein</keyword>
<feature type="domain" description="Histidine kinase" evidence="9">
    <location>
        <begin position="192"/>
        <end position="411"/>
    </location>
</feature>
<dbReference type="FunFam" id="3.30.565.10:FF:000006">
    <property type="entry name" value="Sensor histidine kinase WalK"/>
    <property type="match status" value="1"/>
</dbReference>
<dbReference type="SMART" id="SM00387">
    <property type="entry name" value="HATPase_c"/>
    <property type="match status" value="1"/>
</dbReference>
<keyword evidence="4" id="KW-0808">Transferase</keyword>
<keyword evidence="6" id="KW-0902">Two-component regulatory system</keyword>
<evidence type="ECO:0000256" key="4">
    <source>
        <dbReference type="ARBA" id="ARBA00022679"/>
    </source>
</evidence>
<dbReference type="PANTHER" id="PTHR45453">
    <property type="entry name" value="PHOSPHATE REGULON SENSOR PROTEIN PHOR"/>
    <property type="match status" value="1"/>
</dbReference>
<keyword evidence="5 10" id="KW-0418">Kinase</keyword>
<dbReference type="CDD" id="cd00075">
    <property type="entry name" value="HATPase"/>
    <property type="match status" value="1"/>
</dbReference>
<dbReference type="InterPro" id="IPR036890">
    <property type="entry name" value="HATPase_C_sf"/>
</dbReference>
<dbReference type="EC" id="2.7.13.3" evidence="2"/>
<evidence type="ECO:0000256" key="7">
    <source>
        <dbReference type="ARBA" id="ARBA00023136"/>
    </source>
</evidence>
<dbReference type="Gene3D" id="3.30.565.10">
    <property type="entry name" value="Histidine kinase-like ATPase, C-terminal domain"/>
    <property type="match status" value="1"/>
</dbReference>
<evidence type="ECO:0000256" key="1">
    <source>
        <dbReference type="ARBA" id="ARBA00000085"/>
    </source>
</evidence>
<comment type="catalytic activity">
    <reaction evidence="1">
        <text>ATP + protein L-histidine = ADP + protein N-phospho-L-histidine.</text>
        <dbReference type="EC" id="2.7.13.3"/>
    </reaction>
</comment>
<dbReference type="KEGG" id="htl:HPTL_0096"/>
<dbReference type="SMART" id="SM00388">
    <property type="entry name" value="HisKA"/>
    <property type="match status" value="1"/>
</dbReference>
<evidence type="ECO:0000256" key="3">
    <source>
        <dbReference type="ARBA" id="ARBA00022553"/>
    </source>
</evidence>
<evidence type="ECO:0000313" key="11">
    <source>
        <dbReference type="Proteomes" id="UP000262004"/>
    </source>
</evidence>
<keyword evidence="8" id="KW-0812">Transmembrane</keyword>
<dbReference type="PROSITE" id="PS50109">
    <property type="entry name" value="HIS_KIN"/>
    <property type="match status" value="1"/>
</dbReference>
<reference evidence="10 11" key="1">
    <citation type="submission" date="2018-04" db="EMBL/GenBank/DDBJ databases">
        <title>Complete genome sequence of Hydrogenophilus thermoluteolus TH-1.</title>
        <authorList>
            <person name="Arai H."/>
        </authorList>
    </citation>
    <scope>NUCLEOTIDE SEQUENCE [LARGE SCALE GENOMIC DNA]</scope>
    <source>
        <strain evidence="10 11">TH-1</strain>
    </source>
</reference>
<dbReference type="Gene3D" id="1.10.287.130">
    <property type="match status" value="1"/>
</dbReference>
<keyword evidence="7 8" id="KW-0472">Membrane</keyword>
<evidence type="ECO:0000256" key="5">
    <source>
        <dbReference type="ARBA" id="ARBA00022777"/>
    </source>
</evidence>
<dbReference type="InterPro" id="IPR003594">
    <property type="entry name" value="HATPase_dom"/>
</dbReference>
<feature type="transmembrane region" description="Helical" evidence="8">
    <location>
        <begin position="12"/>
        <end position="42"/>
    </location>
</feature>
<sequence>MRPRHERFGLVLGAIGVGVASVVAGSTGAAIAVAAVAGWGWWQAQRRCHEVETALARAEAEQAASQRDRAQQANDLSQLLALLSDVPVAIVWVRAGMVQWANQTACTWLALRPARHLGQPVVWFLPDTTCWSEAVRAGANGVTKTVQIGQRTFEWRLYWFAHTDTPESGLLWIEDATERQRVAAMRRDFVANVSHELRTPLTVLIGGLETLAERDFPLEPAQRSELIAQCEREAKRMLRLVRDLLQLAELESGAPPAFEWISVAALIDEAAELAWTLAPEGLTVTVALPEPLATAQLHGDEAELATALRNLVSNAVRYTPAPGRVTIGATAQGDALVLWVEDTGIGIPEEHLPRLTERFYRVDRARSRASGGTGLGLAIVQHVAERHGARLAITSEVGKGSCFRLDFPRPRWRVTTVAHNERNENQQ</sequence>
<evidence type="ECO:0000313" key="10">
    <source>
        <dbReference type="EMBL" id="BBD76366.1"/>
    </source>
</evidence>
<dbReference type="SUPFAM" id="SSF47384">
    <property type="entry name" value="Homodimeric domain of signal transducing histidine kinase"/>
    <property type="match status" value="1"/>
</dbReference>
<dbReference type="InterPro" id="IPR035965">
    <property type="entry name" value="PAS-like_dom_sf"/>
</dbReference>
<dbReference type="Pfam" id="PF00512">
    <property type="entry name" value="HisKA"/>
    <property type="match status" value="1"/>
</dbReference>
<dbReference type="InterPro" id="IPR003661">
    <property type="entry name" value="HisK_dim/P_dom"/>
</dbReference>
<dbReference type="InterPro" id="IPR036097">
    <property type="entry name" value="HisK_dim/P_sf"/>
</dbReference>
<dbReference type="PANTHER" id="PTHR45453:SF1">
    <property type="entry name" value="PHOSPHATE REGULON SENSOR PROTEIN PHOR"/>
    <property type="match status" value="1"/>
</dbReference>
<dbReference type="GO" id="GO:0016036">
    <property type="term" value="P:cellular response to phosphate starvation"/>
    <property type="evidence" value="ECO:0007669"/>
    <property type="project" value="TreeGrafter"/>
</dbReference>
<dbReference type="CDD" id="cd00082">
    <property type="entry name" value="HisKA"/>
    <property type="match status" value="1"/>
</dbReference>
<dbReference type="SUPFAM" id="SSF55785">
    <property type="entry name" value="PYP-like sensor domain (PAS domain)"/>
    <property type="match status" value="1"/>
</dbReference>
<evidence type="ECO:0000256" key="6">
    <source>
        <dbReference type="ARBA" id="ARBA00023012"/>
    </source>
</evidence>